<dbReference type="WBParaSite" id="Gr19_v10_g763.t1">
    <property type="protein sequence ID" value="Gr19_v10_g763.t1"/>
    <property type="gene ID" value="Gr19_v10_g763"/>
</dbReference>
<keyword evidence="2" id="KW-1185">Reference proteome</keyword>
<feature type="signal peptide" evidence="1">
    <location>
        <begin position="1"/>
        <end position="18"/>
    </location>
</feature>
<feature type="chain" id="PRO_5036780935" evidence="1">
    <location>
        <begin position="19"/>
        <end position="355"/>
    </location>
</feature>
<protein>
    <submittedName>
        <fullName evidence="3">Secreted protein</fullName>
    </submittedName>
</protein>
<organism evidence="2 3">
    <name type="scientific">Globodera rostochiensis</name>
    <name type="common">Golden nematode worm</name>
    <name type="synonym">Heterodera rostochiensis</name>
    <dbReference type="NCBI Taxonomy" id="31243"/>
    <lineage>
        <taxon>Eukaryota</taxon>
        <taxon>Metazoa</taxon>
        <taxon>Ecdysozoa</taxon>
        <taxon>Nematoda</taxon>
        <taxon>Chromadorea</taxon>
        <taxon>Rhabditida</taxon>
        <taxon>Tylenchina</taxon>
        <taxon>Tylenchomorpha</taxon>
        <taxon>Tylenchoidea</taxon>
        <taxon>Heteroderidae</taxon>
        <taxon>Heteroderinae</taxon>
        <taxon>Globodera</taxon>
    </lineage>
</organism>
<proteinExistence type="predicted"/>
<evidence type="ECO:0000313" key="3">
    <source>
        <dbReference type="WBParaSite" id="Gr19_v10_g763.t1"/>
    </source>
</evidence>
<keyword evidence="1" id="KW-0732">Signal</keyword>
<accession>A0A914I5Z7</accession>
<dbReference type="Proteomes" id="UP000887572">
    <property type="component" value="Unplaced"/>
</dbReference>
<dbReference type="AlphaFoldDB" id="A0A914I5Z7"/>
<evidence type="ECO:0000313" key="2">
    <source>
        <dbReference type="Proteomes" id="UP000887572"/>
    </source>
</evidence>
<sequence>MLSFKLFLIVIVLENAFATPKELIKPYLSGVQNDMERYHLAQIIPPGKYKVIIWDKRLKGFDRIIDQNNSGTTECVLAFDQNNFNDYAQYFQHFYKTDTNEQGQFLIKKQFETSFIGKFTTNSYNLNIVPMKGSNLIRGREKFWQKAYHIKESVDSLCNFSEQRSCLINYFETISEWKRLMRFILEEFFKQNDYNDAMDGNYIFFAVASFRHALKQARNKQQLGSSMDQRDAIVLGIYLNVFAKAKKDKILLERLPAFFDAQFFALIDEFCQIDEPFLMLHNDLKAQLAANDDFDSFCPEWPKLHKTLSSQIAKVLNRPDSSLNSVNCCVICFSEDRQVVYMPSEQKPTLSMLPL</sequence>
<reference evidence="3" key="1">
    <citation type="submission" date="2022-11" db="UniProtKB">
        <authorList>
            <consortium name="WormBaseParasite"/>
        </authorList>
    </citation>
    <scope>IDENTIFICATION</scope>
</reference>
<evidence type="ECO:0000256" key="1">
    <source>
        <dbReference type="SAM" id="SignalP"/>
    </source>
</evidence>
<name>A0A914I5Z7_GLORO</name>